<gene>
    <name evidence="1" type="ORF">I79_004197</name>
</gene>
<name>G3H1Z8_CRIGR</name>
<organism evidence="1 2">
    <name type="scientific">Cricetulus griseus</name>
    <name type="common">Chinese hamster</name>
    <name type="synonym">Cricetulus barabensis griseus</name>
    <dbReference type="NCBI Taxonomy" id="10029"/>
    <lineage>
        <taxon>Eukaryota</taxon>
        <taxon>Metazoa</taxon>
        <taxon>Chordata</taxon>
        <taxon>Craniata</taxon>
        <taxon>Vertebrata</taxon>
        <taxon>Euteleostomi</taxon>
        <taxon>Mammalia</taxon>
        <taxon>Eutheria</taxon>
        <taxon>Euarchontoglires</taxon>
        <taxon>Glires</taxon>
        <taxon>Rodentia</taxon>
        <taxon>Myomorpha</taxon>
        <taxon>Muroidea</taxon>
        <taxon>Cricetidae</taxon>
        <taxon>Cricetinae</taxon>
        <taxon>Cricetulus</taxon>
    </lineage>
</organism>
<dbReference type="EMBL" id="JH000110">
    <property type="protein sequence ID" value="EGW01168.1"/>
    <property type="molecule type" value="Genomic_DNA"/>
</dbReference>
<proteinExistence type="predicted"/>
<evidence type="ECO:0000313" key="1">
    <source>
        <dbReference type="EMBL" id="EGW01168.1"/>
    </source>
</evidence>
<dbReference type="Proteomes" id="UP000001075">
    <property type="component" value="Unassembled WGS sequence"/>
</dbReference>
<accession>G3H1Z8</accession>
<reference evidence="2" key="1">
    <citation type="journal article" date="2011" name="Nat. Biotechnol.">
        <title>The genomic sequence of the Chinese hamster ovary (CHO)-K1 cell line.</title>
        <authorList>
            <person name="Xu X."/>
            <person name="Nagarajan H."/>
            <person name="Lewis N.E."/>
            <person name="Pan S."/>
            <person name="Cai Z."/>
            <person name="Liu X."/>
            <person name="Chen W."/>
            <person name="Xie M."/>
            <person name="Wang W."/>
            <person name="Hammond S."/>
            <person name="Andersen M.R."/>
            <person name="Neff N."/>
            <person name="Passarelli B."/>
            <person name="Koh W."/>
            <person name="Fan H.C."/>
            <person name="Wang J."/>
            <person name="Gui Y."/>
            <person name="Lee K.H."/>
            <person name="Betenbaugh M.J."/>
            <person name="Quake S.R."/>
            <person name="Famili I."/>
            <person name="Palsson B.O."/>
            <person name="Wang J."/>
        </authorList>
    </citation>
    <scope>NUCLEOTIDE SEQUENCE [LARGE SCALE GENOMIC DNA]</scope>
    <source>
        <strain evidence="2">CHO K1 cell line</strain>
    </source>
</reference>
<dbReference type="InParanoid" id="G3H1Z8"/>
<dbReference type="AlphaFoldDB" id="G3H1Z8"/>
<evidence type="ECO:0000313" key="2">
    <source>
        <dbReference type="Proteomes" id="UP000001075"/>
    </source>
</evidence>
<sequence>MFVERSLQVLFPWDSPTGRGLWGAVDPTAKKAVEMQAGAKERWREKAVLLILKQCILCVMDREDLVTSRP</sequence>
<protein>
    <submittedName>
        <fullName evidence="1">Uncharacterized protein</fullName>
    </submittedName>
</protein>